<gene>
    <name evidence="1" type="ORF">GCM10007368_39180</name>
</gene>
<organism evidence="1 2">
    <name type="scientific">Isoptericola cucumis</name>
    <dbReference type="NCBI Taxonomy" id="1776856"/>
    <lineage>
        <taxon>Bacteria</taxon>
        <taxon>Bacillati</taxon>
        <taxon>Actinomycetota</taxon>
        <taxon>Actinomycetes</taxon>
        <taxon>Micrococcales</taxon>
        <taxon>Promicromonosporaceae</taxon>
        <taxon>Isoptericola</taxon>
    </lineage>
</organism>
<evidence type="ECO:0000313" key="1">
    <source>
        <dbReference type="EMBL" id="GGI12038.1"/>
    </source>
</evidence>
<accession>A0ABQ2BAQ5</accession>
<evidence type="ECO:0000313" key="2">
    <source>
        <dbReference type="Proteomes" id="UP000632535"/>
    </source>
</evidence>
<protein>
    <recommendedName>
        <fullName evidence="3">Deazaflavin-dependent oxidoreductase (Nitroreductase family)</fullName>
    </recommendedName>
</protein>
<proteinExistence type="predicted"/>
<dbReference type="InterPro" id="IPR012349">
    <property type="entry name" value="Split_barrel_FMN-bd"/>
</dbReference>
<name>A0ABQ2BAQ5_9MICO</name>
<sequence length="120" mass="13374">MPNLGSPRARRFVTWFNGRVLAWRASPRWGGPVRRHLTIVRYTGRRSGRDFVIPVGFRRSGDDVVIGVRMPDAKSWWRNFLGEGAPLSLELDGAEHSGHGVADRDAAGRVTVRVRLVTAA</sequence>
<dbReference type="EMBL" id="BMDG01000018">
    <property type="protein sequence ID" value="GGI12038.1"/>
    <property type="molecule type" value="Genomic_DNA"/>
</dbReference>
<comment type="caution">
    <text evidence="1">The sequence shown here is derived from an EMBL/GenBank/DDBJ whole genome shotgun (WGS) entry which is preliminary data.</text>
</comment>
<dbReference type="Gene3D" id="2.30.110.10">
    <property type="entry name" value="Electron Transport, Fmn-binding Protein, Chain A"/>
    <property type="match status" value="1"/>
</dbReference>
<dbReference type="Proteomes" id="UP000632535">
    <property type="component" value="Unassembled WGS sequence"/>
</dbReference>
<reference evidence="2" key="1">
    <citation type="journal article" date="2019" name="Int. J. Syst. Evol. Microbiol.">
        <title>The Global Catalogue of Microorganisms (GCM) 10K type strain sequencing project: providing services to taxonomists for standard genome sequencing and annotation.</title>
        <authorList>
            <consortium name="The Broad Institute Genomics Platform"/>
            <consortium name="The Broad Institute Genome Sequencing Center for Infectious Disease"/>
            <person name="Wu L."/>
            <person name="Ma J."/>
        </authorList>
    </citation>
    <scope>NUCLEOTIDE SEQUENCE [LARGE SCALE GENOMIC DNA]</scope>
    <source>
        <strain evidence="2">CCM 8653</strain>
    </source>
</reference>
<evidence type="ECO:0008006" key="3">
    <source>
        <dbReference type="Google" id="ProtNLM"/>
    </source>
</evidence>
<dbReference type="RefSeq" id="WP_188525424.1">
    <property type="nucleotide sequence ID" value="NZ_BMDG01000018.1"/>
</dbReference>
<keyword evidence="2" id="KW-1185">Reference proteome</keyword>